<evidence type="ECO:0000313" key="1">
    <source>
        <dbReference type="EMBL" id="KFM67677.1"/>
    </source>
</evidence>
<protein>
    <submittedName>
        <fullName evidence="1">Uncharacterized protein</fullName>
    </submittedName>
</protein>
<dbReference type="AlphaFoldDB" id="A0A087TRD8"/>
<dbReference type="EMBL" id="KK116395">
    <property type="protein sequence ID" value="KFM67677.1"/>
    <property type="molecule type" value="Genomic_DNA"/>
</dbReference>
<name>A0A087TRD8_STEMI</name>
<reference evidence="1 2" key="1">
    <citation type="submission" date="2013-11" db="EMBL/GenBank/DDBJ databases">
        <title>Genome sequencing of Stegodyphus mimosarum.</title>
        <authorList>
            <person name="Bechsgaard J."/>
        </authorList>
    </citation>
    <scope>NUCLEOTIDE SEQUENCE [LARGE SCALE GENOMIC DNA]</scope>
</reference>
<organism evidence="1 2">
    <name type="scientific">Stegodyphus mimosarum</name>
    <name type="common">African social velvet spider</name>
    <dbReference type="NCBI Taxonomy" id="407821"/>
    <lineage>
        <taxon>Eukaryota</taxon>
        <taxon>Metazoa</taxon>
        <taxon>Ecdysozoa</taxon>
        <taxon>Arthropoda</taxon>
        <taxon>Chelicerata</taxon>
        <taxon>Arachnida</taxon>
        <taxon>Araneae</taxon>
        <taxon>Araneomorphae</taxon>
        <taxon>Entelegynae</taxon>
        <taxon>Eresoidea</taxon>
        <taxon>Eresidae</taxon>
        <taxon>Stegodyphus</taxon>
    </lineage>
</organism>
<sequence length="57" mass="6505">MHKTSAYVRTVVAVHNLRDRAKEAVEALQEKGLSERIEEGWGNTRRAVSTSTRKFFS</sequence>
<accession>A0A087TRD8</accession>
<feature type="non-terminal residue" evidence="1">
    <location>
        <position position="57"/>
    </location>
</feature>
<gene>
    <name evidence="1" type="ORF">X975_23836</name>
</gene>
<keyword evidence="2" id="KW-1185">Reference proteome</keyword>
<proteinExistence type="predicted"/>
<evidence type="ECO:0000313" key="2">
    <source>
        <dbReference type="Proteomes" id="UP000054359"/>
    </source>
</evidence>
<dbReference type="Proteomes" id="UP000054359">
    <property type="component" value="Unassembled WGS sequence"/>
</dbReference>